<dbReference type="HOGENOM" id="CLU_034125_1_0_1"/>
<dbReference type="EMBL" id="ALBS01000074">
    <property type="protein sequence ID" value="EJT51111.1"/>
    <property type="molecule type" value="Genomic_DNA"/>
</dbReference>
<name>J5TIR0_TRIAS</name>
<gene>
    <name evidence="2" type="ORF">A1Q1_07706</name>
</gene>
<protein>
    <submittedName>
        <fullName evidence="2">Capsule structure designer protein 3</fullName>
    </submittedName>
</protein>
<keyword evidence="1" id="KW-0812">Transmembrane</keyword>
<organism evidence="2 3">
    <name type="scientific">Trichosporon asahii var. asahii (strain ATCC 90039 / CBS 2479 / JCM 2466 / KCTC 7840 / NBRC 103889/ NCYC 2677 / UAMH 7654)</name>
    <name type="common">Yeast</name>
    <dbReference type="NCBI Taxonomy" id="1186058"/>
    <lineage>
        <taxon>Eukaryota</taxon>
        <taxon>Fungi</taxon>
        <taxon>Dikarya</taxon>
        <taxon>Basidiomycota</taxon>
        <taxon>Agaricomycotina</taxon>
        <taxon>Tremellomycetes</taxon>
        <taxon>Trichosporonales</taxon>
        <taxon>Trichosporonaceae</taxon>
        <taxon>Trichosporon</taxon>
    </lineage>
</organism>
<dbReference type="RefSeq" id="XP_014182193.1">
    <property type="nucleotide sequence ID" value="XM_014326718.1"/>
</dbReference>
<dbReference type="VEuPathDB" id="FungiDB:A1Q1_07706"/>
<dbReference type="Proteomes" id="UP000002748">
    <property type="component" value="Unassembled WGS sequence"/>
</dbReference>
<dbReference type="AlphaFoldDB" id="J5TIR0"/>
<reference evidence="2 3" key="1">
    <citation type="journal article" date="2012" name="Eukaryot. Cell">
        <title>Draft genome sequence of CBS 2479, the standard type strain of Trichosporon asahii.</title>
        <authorList>
            <person name="Yang R.Y."/>
            <person name="Li H.T."/>
            <person name="Zhu H."/>
            <person name="Zhou G.P."/>
            <person name="Wang M."/>
            <person name="Wang L."/>
        </authorList>
    </citation>
    <scope>NUCLEOTIDE SEQUENCE [LARGE SCALE GENOMIC DNA]</scope>
    <source>
        <strain evidence="3">ATCC 90039 / CBS 2479 / JCM 2466 / KCTC 7840 / NCYC 2677 / UAMH 7654</strain>
    </source>
</reference>
<accession>J5TIR0</accession>
<sequence length="554" mass="61807">MERRRTWLRLSLALNVVLLAVPLYLFTIRGLDLDTALSQYVTEHRAQSALGRFADYDFAAETNVKHGDGPKHGANVNDIQEVIAEAEKTEAAPPPPPPAPKAPRSCHVCDAGETGKALCEKWGRDAMTRGIMYSGTNHRLRRALAKMRRGEPWSMGVLGGSVSTGHGLRDPTGEVLSEFNMHRILFDHLNATFPSAKGSILHSVRASGEAGPNDGHNTFINGAVPARGSDYFAYCSHLHVPEDADLVILENAINDPLHITMIETFELLLRSMLERDHTAVLVFNVFAFKFDNIAMGGDLNGGTTSYYDTPVLSSRNAMLPYMFEHPDTVADWFATMNHRLDKNKDTLDNVDIRHFGRPLHKVSGEMMVAYIDSQLCEMDELEEAEGTTDVDKLYPKDPLPPQRLMDKYAHGTHAPKLTPFCASTSSERHPLAPIENEGWYEWSSSPEKKYLVSKTPGSRVKFKFSTTQGKLILYYLSSKDFGLGNVKCWVDDQENNNALSIVLKGYWTNPYNTGSTKQIWNIPPGDHTLTCRLLEETDDPSGGQEFRFMSIMSI</sequence>
<keyword evidence="1" id="KW-0472">Membrane</keyword>
<dbReference type="GeneID" id="25991218"/>
<dbReference type="SUPFAM" id="SSF52266">
    <property type="entry name" value="SGNH hydrolase"/>
    <property type="match status" value="1"/>
</dbReference>
<keyword evidence="1" id="KW-1133">Transmembrane helix</keyword>
<dbReference type="PANTHER" id="PTHR34407">
    <property type="entry name" value="EXPRESSED PROTEIN"/>
    <property type="match status" value="1"/>
</dbReference>
<proteinExistence type="predicted"/>
<dbReference type="OrthoDB" id="544608at2759"/>
<comment type="caution">
    <text evidence="2">The sequence shown here is derived from an EMBL/GenBank/DDBJ whole genome shotgun (WGS) entry which is preliminary data.</text>
</comment>
<dbReference type="PANTHER" id="PTHR34407:SF1">
    <property type="entry name" value="SGNH HYDROLASE-TYPE ESTERASE DOMAIN-CONTAINING PROTEIN"/>
    <property type="match status" value="1"/>
</dbReference>
<evidence type="ECO:0000313" key="2">
    <source>
        <dbReference type="EMBL" id="EJT51111.1"/>
    </source>
</evidence>
<feature type="transmembrane region" description="Helical" evidence="1">
    <location>
        <begin position="7"/>
        <end position="26"/>
    </location>
</feature>
<evidence type="ECO:0000313" key="3">
    <source>
        <dbReference type="Proteomes" id="UP000002748"/>
    </source>
</evidence>
<evidence type="ECO:0000256" key="1">
    <source>
        <dbReference type="SAM" id="Phobius"/>
    </source>
</evidence>
<dbReference type="KEGG" id="tasa:A1Q1_07706"/>